<dbReference type="InterPro" id="IPR014710">
    <property type="entry name" value="RmlC-like_jellyroll"/>
</dbReference>
<accession>A0AAP4WXH3</accession>
<dbReference type="PANTHER" id="PTHR43773">
    <property type="entry name" value="MAGNESIUM TRANSPORTER MGTE"/>
    <property type="match status" value="1"/>
</dbReference>
<dbReference type="Gene3D" id="3.10.580.10">
    <property type="entry name" value="CBS-domain"/>
    <property type="match status" value="1"/>
</dbReference>
<evidence type="ECO:0000256" key="1">
    <source>
        <dbReference type="SAM" id="MobiDB-lite"/>
    </source>
</evidence>
<organism evidence="3 4">
    <name type="scientific">Cobetia amphilecti</name>
    <dbReference type="NCBI Taxonomy" id="1055104"/>
    <lineage>
        <taxon>Bacteria</taxon>
        <taxon>Pseudomonadati</taxon>
        <taxon>Pseudomonadota</taxon>
        <taxon>Gammaproteobacteria</taxon>
        <taxon>Oceanospirillales</taxon>
        <taxon>Halomonadaceae</taxon>
        <taxon>Cobetia</taxon>
    </lineage>
</organism>
<evidence type="ECO:0000313" key="4">
    <source>
        <dbReference type="Proteomes" id="UP001170481"/>
    </source>
</evidence>
<dbReference type="PROSITE" id="PS50042">
    <property type="entry name" value="CNMP_BINDING_3"/>
    <property type="match status" value="1"/>
</dbReference>
<protein>
    <submittedName>
        <fullName evidence="3">DUF294 nucleotidyltransferase-like domain-containing protein</fullName>
    </submittedName>
</protein>
<feature type="domain" description="Cyclic nucleotide-binding" evidence="2">
    <location>
        <begin position="14"/>
        <end position="114"/>
    </location>
</feature>
<dbReference type="GO" id="GO:0015095">
    <property type="term" value="F:magnesium ion transmembrane transporter activity"/>
    <property type="evidence" value="ECO:0007669"/>
    <property type="project" value="InterPro"/>
</dbReference>
<comment type="caution">
    <text evidence="3">The sequence shown here is derived from an EMBL/GenBank/DDBJ whole genome shotgun (WGS) entry which is preliminary data.</text>
</comment>
<reference evidence="3" key="1">
    <citation type="submission" date="2023-07" db="EMBL/GenBank/DDBJ databases">
        <title>Genome content predicts the carbon catabolic preferences of heterotrophic bacteria.</title>
        <authorList>
            <person name="Gralka M."/>
        </authorList>
    </citation>
    <scope>NUCLEOTIDE SEQUENCE</scope>
    <source>
        <strain evidence="3">C2R13</strain>
    </source>
</reference>
<feature type="compositionally biased region" description="Basic and acidic residues" evidence="1">
    <location>
        <begin position="600"/>
        <end position="611"/>
    </location>
</feature>
<dbReference type="AlphaFoldDB" id="A0AAP4WXH3"/>
<dbReference type="CDD" id="cd05401">
    <property type="entry name" value="NT_GlnE_GlnD_like"/>
    <property type="match status" value="1"/>
</dbReference>
<dbReference type="InterPro" id="IPR006669">
    <property type="entry name" value="MgtE_transporter"/>
</dbReference>
<dbReference type="EMBL" id="JAUORK010000010">
    <property type="protein sequence ID" value="MDO6672307.1"/>
    <property type="molecule type" value="Genomic_DNA"/>
</dbReference>
<dbReference type="InterPro" id="IPR018821">
    <property type="entry name" value="DUF294_put_nucleoTrafse_sb-bd"/>
</dbReference>
<dbReference type="GO" id="GO:0016020">
    <property type="term" value="C:membrane"/>
    <property type="evidence" value="ECO:0007669"/>
    <property type="project" value="InterPro"/>
</dbReference>
<dbReference type="InterPro" id="IPR018490">
    <property type="entry name" value="cNMP-bd_dom_sf"/>
</dbReference>
<feature type="region of interest" description="Disordered" evidence="1">
    <location>
        <begin position="589"/>
        <end position="614"/>
    </location>
</feature>
<dbReference type="Gene3D" id="2.60.120.10">
    <property type="entry name" value="Jelly Rolls"/>
    <property type="match status" value="1"/>
</dbReference>
<dbReference type="PANTHER" id="PTHR43773:SF1">
    <property type="entry name" value="MAGNESIUM TRANSPORTER MGTE"/>
    <property type="match status" value="1"/>
</dbReference>
<proteinExistence type="predicted"/>
<dbReference type="RefSeq" id="WP_303593957.1">
    <property type="nucleotide sequence ID" value="NZ_JAUORK010000010.1"/>
</dbReference>
<dbReference type="InterPro" id="IPR005105">
    <property type="entry name" value="GlnD_Uridyltrans_N"/>
</dbReference>
<name>A0AAP4WXH3_9GAMM</name>
<dbReference type="Pfam" id="PF10335">
    <property type="entry name" value="DUF294_C"/>
    <property type="match status" value="2"/>
</dbReference>
<evidence type="ECO:0000259" key="2">
    <source>
        <dbReference type="PROSITE" id="PS50042"/>
    </source>
</evidence>
<dbReference type="Pfam" id="PF00571">
    <property type="entry name" value="CBS"/>
    <property type="match status" value="2"/>
</dbReference>
<dbReference type="CDD" id="cd00038">
    <property type="entry name" value="CAP_ED"/>
    <property type="match status" value="1"/>
</dbReference>
<dbReference type="Proteomes" id="UP001170481">
    <property type="component" value="Unassembled WGS sequence"/>
</dbReference>
<dbReference type="SUPFAM" id="SSF54631">
    <property type="entry name" value="CBS-domain pair"/>
    <property type="match status" value="1"/>
</dbReference>
<dbReference type="InterPro" id="IPR000644">
    <property type="entry name" value="CBS_dom"/>
</dbReference>
<dbReference type="SUPFAM" id="SSF51206">
    <property type="entry name" value="cAMP-binding domain-like"/>
    <property type="match status" value="1"/>
</dbReference>
<evidence type="ECO:0000313" key="3">
    <source>
        <dbReference type="EMBL" id="MDO6672307.1"/>
    </source>
</evidence>
<dbReference type="SMART" id="SM00116">
    <property type="entry name" value="CBS"/>
    <property type="match status" value="2"/>
</dbReference>
<dbReference type="GO" id="GO:0008773">
    <property type="term" value="F:[protein-PII] uridylyltransferase activity"/>
    <property type="evidence" value="ECO:0007669"/>
    <property type="project" value="InterPro"/>
</dbReference>
<dbReference type="Pfam" id="PF03445">
    <property type="entry name" value="DUF294"/>
    <property type="match status" value="1"/>
</dbReference>
<dbReference type="InterPro" id="IPR046342">
    <property type="entry name" value="CBS_dom_sf"/>
</dbReference>
<sequence length="656" mass="71765">MQASLVDIAFEEPPFSLLDERLRQRLAEGVDLHYFEALAQPLVPGAVGEAVYIIHKGEVAELAADSALPDAATLDKAQREGLDAWVSLRIGHYTAGDLFGALTLLNGHCRTRFVCEQETLCYQLPAQLFFSLCDECPAFGEYFQHSLSDKARLLAAQRDTRQGASRDQAGFMLARVMDCMRPPLKLAASASIEQGVKAMQTAGADSLIITVEGRQGVVTRTDLLNALVIQGLAANHPLASLGSFALVAVTAEEYLFQALVQMTRHRVARVVVKERLTPDAAVVGVIELTDVLGFFSNRSQLVSLEIERASDMAALEQASARLPGMVRALAMQGVHMRHAMALLSALNGRLIERTFAMLVEEEHRASSCLMLMGSEGRGEQILKTDQDNGLIIADGHQWPENEDTLQRFSDALAGLGYPPCPGNIMVSNPEWVATESRWRGKIARWCAGRDGEALMNLAIVFDARASGGNEALVDSLRGHLVRHATRDELLLSHFARPALHFSTPLTLFGSLRSPRHGIDIKKGGIFPIVHGVRTMALERGVMATGTFARLEALVSDGRIEASDSADLAEALSLFAELRLRQQLRHLEEDEHGAAAGGASDSRRDGQDKTTAAREAGSRNLIITQSLSSLERDLLRDALSRVKDFKQRLSHRYHLEY</sequence>
<gene>
    <name evidence="3" type="ORF">Q4535_09270</name>
</gene>
<dbReference type="InterPro" id="IPR000595">
    <property type="entry name" value="cNMP-bd_dom"/>
</dbReference>